<dbReference type="EMBL" id="FOFD01000001">
    <property type="protein sequence ID" value="SEP75063.1"/>
    <property type="molecule type" value="Genomic_DNA"/>
</dbReference>
<dbReference type="STRING" id="1186196.SAMN04489841_0429"/>
<dbReference type="Pfam" id="PF02515">
    <property type="entry name" value="CoA_transf_3"/>
    <property type="match status" value="1"/>
</dbReference>
<dbReference type="RefSeq" id="WP_090612574.1">
    <property type="nucleotide sequence ID" value="NZ_FOFD01000001.1"/>
</dbReference>
<evidence type="ECO:0000256" key="1">
    <source>
        <dbReference type="ARBA" id="ARBA00022679"/>
    </source>
</evidence>
<name>A0A1H9AF67_9EURY</name>
<keyword evidence="1 2" id="KW-0808">Transferase</keyword>
<gene>
    <name evidence="2" type="ORF">SAMN04489841_0429</name>
</gene>
<evidence type="ECO:0000313" key="3">
    <source>
        <dbReference type="Proteomes" id="UP000199114"/>
    </source>
</evidence>
<accession>A0A1H9AF67</accession>
<dbReference type="GO" id="GO:0008410">
    <property type="term" value="F:CoA-transferase activity"/>
    <property type="evidence" value="ECO:0007669"/>
    <property type="project" value="TreeGrafter"/>
</dbReference>
<reference evidence="3" key="1">
    <citation type="submission" date="2016-10" db="EMBL/GenBank/DDBJ databases">
        <authorList>
            <person name="Varghese N."/>
            <person name="Submissions S."/>
        </authorList>
    </citation>
    <scope>NUCLEOTIDE SEQUENCE [LARGE SCALE GENOMIC DNA]</scope>
    <source>
        <strain evidence="3">DSM 25055</strain>
    </source>
</reference>
<dbReference type="Gene3D" id="3.30.1540.10">
    <property type="entry name" value="formyl-coa transferase, domain 3"/>
    <property type="match status" value="1"/>
</dbReference>
<dbReference type="AlphaFoldDB" id="A0A1H9AF67"/>
<dbReference type="PANTHER" id="PTHR48207:SF3">
    <property type="entry name" value="SUCCINATE--HYDROXYMETHYLGLUTARATE COA-TRANSFERASE"/>
    <property type="match status" value="1"/>
</dbReference>
<dbReference type="PANTHER" id="PTHR48207">
    <property type="entry name" value="SUCCINATE--HYDROXYMETHYLGLUTARATE COA-TRANSFERASE"/>
    <property type="match status" value="1"/>
</dbReference>
<dbReference type="InterPro" id="IPR050483">
    <property type="entry name" value="CoA-transferase_III_domain"/>
</dbReference>
<sequence length="392" mass="43518">MLALDDITVVSLESGISAPLCTRMLGDFGAEVIKVERPDVGDVNRHWDSVVYGDSSAHVWVDRNKLSVELNLKSDAGLELFRELAAEADVVVQNYSPGVVERLGVGYDDVAAINEDVIYLNVSGYGRDGPYSDRKAYDMVMQGETGLILMNGSPDAPAKIPLSVCDINAATYGTISALLALFHRERTGEGQELDVTMFGGMLSWLGYFPQKYWHSDELPERIGMRHHLLTPYGPHETADDQYVNFAVLSEAHWELLCEAVLERPDLLADERFATNEKRVENRGALEPMIESRIADEPRDYWAERLAEAGIPWGDVNRLDDVLDHPQTEHLDLVKELETEDGPVPYIDNPIDSDSLEFAAAPMPDLGEHTDDVLDALGYSSEEREALRESGAI</sequence>
<dbReference type="OrthoDB" id="28444at2157"/>
<dbReference type="Proteomes" id="UP000199114">
    <property type="component" value="Unassembled WGS sequence"/>
</dbReference>
<evidence type="ECO:0000313" key="2">
    <source>
        <dbReference type="EMBL" id="SEP75063.1"/>
    </source>
</evidence>
<proteinExistence type="predicted"/>
<dbReference type="Gene3D" id="3.40.50.10540">
    <property type="entry name" value="Crotonobetainyl-coa:carnitine coa-transferase, domain 1"/>
    <property type="match status" value="1"/>
</dbReference>
<dbReference type="InterPro" id="IPR023606">
    <property type="entry name" value="CoA-Trfase_III_dom_1_sf"/>
</dbReference>
<dbReference type="InterPro" id="IPR044855">
    <property type="entry name" value="CoA-Trfase_III_dom3_sf"/>
</dbReference>
<keyword evidence="3" id="KW-1185">Reference proteome</keyword>
<dbReference type="InterPro" id="IPR003673">
    <property type="entry name" value="CoA-Trfase_fam_III"/>
</dbReference>
<protein>
    <submittedName>
        <fullName evidence="2">Crotonobetainyl-CoA:carnitine CoA-transferase CaiB</fullName>
    </submittedName>
</protein>
<dbReference type="SUPFAM" id="SSF89796">
    <property type="entry name" value="CoA-transferase family III (CaiB/BaiF)"/>
    <property type="match status" value="1"/>
</dbReference>
<organism evidence="2 3">
    <name type="scientific">Natrinema salaciae</name>
    <dbReference type="NCBI Taxonomy" id="1186196"/>
    <lineage>
        <taxon>Archaea</taxon>
        <taxon>Methanobacteriati</taxon>
        <taxon>Methanobacteriota</taxon>
        <taxon>Stenosarchaea group</taxon>
        <taxon>Halobacteria</taxon>
        <taxon>Halobacteriales</taxon>
        <taxon>Natrialbaceae</taxon>
        <taxon>Natrinema</taxon>
    </lineage>
</organism>